<dbReference type="EMBL" id="JBHUEL010000004">
    <property type="protein sequence ID" value="MFD1766252.1"/>
    <property type="molecule type" value="Genomic_DNA"/>
</dbReference>
<dbReference type="InterPro" id="IPR038555">
    <property type="entry name" value="Zincin_1_sf"/>
</dbReference>
<dbReference type="Proteomes" id="UP001597215">
    <property type="component" value="Unassembled WGS sequence"/>
</dbReference>
<dbReference type="Gene3D" id="3.30.2010.20">
    <property type="match status" value="1"/>
</dbReference>
<dbReference type="RefSeq" id="WP_381512135.1">
    <property type="nucleotide sequence ID" value="NZ_JBHUEL010000004.1"/>
</dbReference>
<organism evidence="1 2">
    <name type="scientific">Sphingorhabdus buctiana</name>
    <dbReference type="NCBI Taxonomy" id="1508805"/>
    <lineage>
        <taxon>Bacteria</taxon>
        <taxon>Pseudomonadati</taxon>
        <taxon>Pseudomonadota</taxon>
        <taxon>Alphaproteobacteria</taxon>
        <taxon>Sphingomonadales</taxon>
        <taxon>Sphingomonadaceae</taxon>
        <taxon>Sphingorhabdus</taxon>
    </lineage>
</organism>
<dbReference type="InterPro" id="IPR010428">
    <property type="entry name" value="Zincin_1"/>
</dbReference>
<proteinExistence type="predicted"/>
<protein>
    <submittedName>
        <fullName evidence="1">Metallopeptidase family protein</fullName>
    </submittedName>
</protein>
<evidence type="ECO:0000313" key="1">
    <source>
        <dbReference type="EMBL" id="MFD1766252.1"/>
    </source>
</evidence>
<gene>
    <name evidence="1" type="ORF">ACFSAG_05280</name>
</gene>
<reference evidence="2" key="1">
    <citation type="journal article" date="2019" name="Int. J. Syst. Evol. Microbiol.">
        <title>The Global Catalogue of Microorganisms (GCM) 10K type strain sequencing project: providing services to taxonomists for standard genome sequencing and annotation.</title>
        <authorList>
            <consortium name="The Broad Institute Genomics Platform"/>
            <consortium name="The Broad Institute Genome Sequencing Center for Infectious Disease"/>
            <person name="Wu L."/>
            <person name="Ma J."/>
        </authorList>
    </citation>
    <scope>NUCLEOTIDE SEQUENCE [LARGE SCALE GENOMIC DNA]</scope>
    <source>
        <strain evidence="2">CGMCC 1.12449</strain>
    </source>
</reference>
<dbReference type="SUPFAM" id="SSF55486">
    <property type="entry name" value="Metalloproteases ('zincins'), catalytic domain"/>
    <property type="match status" value="1"/>
</dbReference>
<evidence type="ECO:0000313" key="2">
    <source>
        <dbReference type="Proteomes" id="UP001597215"/>
    </source>
</evidence>
<dbReference type="Pfam" id="PF06262">
    <property type="entry name" value="Zincin_1"/>
    <property type="match status" value="1"/>
</dbReference>
<comment type="caution">
    <text evidence="1">The sequence shown here is derived from an EMBL/GenBank/DDBJ whole genome shotgun (WGS) entry which is preliminary data.</text>
</comment>
<keyword evidence="2" id="KW-1185">Reference proteome</keyword>
<dbReference type="CDD" id="cd12952">
    <property type="entry name" value="MMP_ACEL2062"/>
    <property type="match status" value="1"/>
</dbReference>
<accession>A0ABW4MFC5</accession>
<name>A0ABW4MFC5_9SPHN</name>
<sequence>MPTGDFAPGLDEIERLAREALARIPEPFASHLPDIILQVEDWPSRELLDDMGIADPYELIGLYEGRPVGEKSVEDFAVLPDRILLFRRPLLDEWAETGVGLAELINHVVVHEVGHHFGLSDEQMEAIEQAMD</sequence>